<evidence type="ECO:0000313" key="2">
    <source>
        <dbReference type="Proteomes" id="UP000223392"/>
    </source>
</evidence>
<organism evidence="1 2">
    <name type="scientific">Escherichia phage ECD7</name>
    <dbReference type="NCBI Taxonomy" id="1981499"/>
    <lineage>
        <taxon>Viruses</taxon>
        <taxon>Duplodnaviria</taxon>
        <taxon>Heunggongvirae</taxon>
        <taxon>Uroviricota</taxon>
        <taxon>Caudoviricetes</taxon>
        <taxon>Pantevenvirales</taxon>
        <taxon>Straboviridae</taxon>
        <taxon>Krischvirus</taxon>
        <taxon>Krischvirus ecd7</taxon>
    </lineage>
</organism>
<dbReference type="EMBL" id="KY683735">
    <property type="protein sequence ID" value="ASJ80295.1"/>
    <property type="molecule type" value="Genomic_DNA"/>
</dbReference>
<sequence length="97" mass="11293">MEHTNLFVAEPFVEGNKNLANTVILYEDWIFYIDEHLDVFCRTDKSDQFPIEKNRTSNHWYGGNDETDLAIVLESGVESEHANEVADKFMKYAYKAL</sequence>
<gene>
    <name evidence="1" type="ORF">ECD7_00203</name>
</gene>
<evidence type="ECO:0000313" key="1">
    <source>
        <dbReference type="EMBL" id="ASJ80295.1"/>
    </source>
</evidence>
<accession>A0A220NTP1</accession>
<keyword evidence="2" id="KW-1185">Reference proteome</keyword>
<reference evidence="1 2" key="1">
    <citation type="journal article" date="2015" name="Bacteriophage">
        <title>A small-scale experiment of using phage-based probiotic dietary supplement for prevention of E. coli traveler's diarrhea.</title>
        <authorList>
            <person name="Aleshkin A.V."/>
            <person name="Rubalskii E.O."/>
            <person name="Volozhantsev N.V."/>
            <person name="Verevkin V.V."/>
            <person name="Svetoch E.A."/>
            <person name="Kiseleva I.A."/>
            <person name="Bochkareva S.S."/>
            <person name="Borisova O.Y."/>
            <person name="Popova A.V."/>
            <person name="Bogun A.G."/>
            <person name="Afanas'ev S.S."/>
        </authorList>
    </citation>
    <scope>NUCLEOTIDE SEQUENCE [LARGE SCALE GENOMIC DNA]</scope>
</reference>
<protein>
    <submittedName>
        <fullName evidence="1">Uncharacterized protein</fullName>
    </submittedName>
</protein>
<name>A0A220NTP1_9CAUD</name>
<dbReference type="Proteomes" id="UP000223392">
    <property type="component" value="Segment"/>
</dbReference>
<proteinExistence type="predicted"/>